<proteinExistence type="inferred from homology"/>
<feature type="domain" description="Helicase C-terminal" evidence="12">
    <location>
        <begin position="383"/>
        <end position="530"/>
    </location>
</feature>
<feature type="compositionally biased region" description="Low complexity" evidence="10">
    <location>
        <begin position="34"/>
        <end position="50"/>
    </location>
</feature>
<dbReference type="PANTHER" id="PTHR47959:SF15">
    <property type="entry name" value="RNA HELICASE"/>
    <property type="match status" value="1"/>
</dbReference>
<dbReference type="PROSITE" id="PS51192">
    <property type="entry name" value="HELICASE_ATP_BIND_1"/>
    <property type="match status" value="1"/>
</dbReference>
<dbReference type="GO" id="GO:0030490">
    <property type="term" value="P:maturation of SSU-rRNA"/>
    <property type="evidence" value="ECO:0007669"/>
    <property type="project" value="InterPro"/>
</dbReference>
<keyword evidence="6" id="KW-0694">RNA-binding</keyword>
<dbReference type="OrthoDB" id="360161at2759"/>
<evidence type="ECO:0000313" key="14">
    <source>
        <dbReference type="Proteomes" id="UP000019335"/>
    </source>
</evidence>
<dbReference type="InterPro" id="IPR001650">
    <property type="entry name" value="Helicase_C-like"/>
</dbReference>
<keyword evidence="5 9" id="KW-0067">ATP-binding</keyword>
<reference evidence="13 14" key="1">
    <citation type="journal article" date="2014" name="Mol. Plant">
        <title>Chromosome Scale Genome Assembly and Transcriptome Profiling of Nannochloropsis gaditana in Nitrogen Depletion.</title>
        <authorList>
            <person name="Corteggiani Carpinelli E."/>
            <person name="Telatin A."/>
            <person name="Vitulo N."/>
            <person name="Forcato C."/>
            <person name="D'Angelo M."/>
            <person name="Schiavon R."/>
            <person name="Vezzi A."/>
            <person name="Giacometti G.M."/>
            <person name="Morosinotto T."/>
            <person name="Valle G."/>
        </authorList>
    </citation>
    <scope>NUCLEOTIDE SEQUENCE [LARGE SCALE GENOMIC DNA]</scope>
    <source>
        <strain evidence="13 14">B-31</strain>
    </source>
</reference>
<evidence type="ECO:0000256" key="7">
    <source>
        <dbReference type="ARBA" id="ARBA00024355"/>
    </source>
</evidence>
<dbReference type="InterPro" id="IPR014001">
    <property type="entry name" value="Helicase_ATP-bd"/>
</dbReference>
<evidence type="ECO:0000256" key="3">
    <source>
        <dbReference type="ARBA" id="ARBA00022801"/>
    </source>
</evidence>
<dbReference type="InterPro" id="IPR027417">
    <property type="entry name" value="P-loop_NTPase"/>
</dbReference>
<evidence type="ECO:0000256" key="2">
    <source>
        <dbReference type="ARBA" id="ARBA00022741"/>
    </source>
</evidence>
<gene>
    <name evidence="13" type="ORF">Naga_100390g2</name>
</gene>
<evidence type="ECO:0000256" key="4">
    <source>
        <dbReference type="ARBA" id="ARBA00022806"/>
    </source>
</evidence>
<feature type="compositionally biased region" description="Gly residues" evidence="10">
    <location>
        <begin position="570"/>
        <end position="579"/>
    </location>
</feature>
<dbReference type="GO" id="GO:0003723">
    <property type="term" value="F:RNA binding"/>
    <property type="evidence" value="ECO:0007669"/>
    <property type="project" value="UniProtKB-KW"/>
</dbReference>
<dbReference type="CDD" id="cd18787">
    <property type="entry name" value="SF2_C_DEAD"/>
    <property type="match status" value="1"/>
</dbReference>
<evidence type="ECO:0000256" key="1">
    <source>
        <dbReference type="ARBA" id="ARBA00012552"/>
    </source>
</evidence>
<evidence type="ECO:0000256" key="10">
    <source>
        <dbReference type="SAM" id="MobiDB-lite"/>
    </source>
</evidence>
<comment type="similarity">
    <text evidence="7">Belongs to the DEAD box helicase family. DDX52/ROK1 subfamily.</text>
</comment>
<dbReference type="SMART" id="SM00490">
    <property type="entry name" value="HELICc"/>
    <property type="match status" value="1"/>
</dbReference>
<dbReference type="SUPFAM" id="SSF52540">
    <property type="entry name" value="P-loop containing nucleoside triphosphate hydrolases"/>
    <property type="match status" value="1"/>
</dbReference>
<evidence type="ECO:0000256" key="8">
    <source>
        <dbReference type="ARBA" id="ARBA00047984"/>
    </source>
</evidence>
<dbReference type="InterPro" id="IPR000629">
    <property type="entry name" value="RNA-helicase_DEAD-box_CS"/>
</dbReference>
<name>W7TL23_9STRA</name>
<feature type="domain" description="Helicase ATP-binding" evidence="11">
    <location>
        <begin position="151"/>
        <end position="346"/>
    </location>
</feature>
<organism evidence="13 14">
    <name type="scientific">Nannochloropsis gaditana</name>
    <dbReference type="NCBI Taxonomy" id="72520"/>
    <lineage>
        <taxon>Eukaryota</taxon>
        <taxon>Sar</taxon>
        <taxon>Stramenopiles</taxon>
        <taxon>Ochrophyta</taxon>
        <taxon>Eustigmatophyceae</taxon>
        <taxon>Eustigmatales</taxon>
        <taxon>Monodopsidaceae</taxon>
        <taxon>Nannochloropsis</taxon>
    </lineage>
</organism>
<feature type="region of interest" description="Disordered" evidence="10">
    <location>
        <begin position="16"/>
        <end position="92"/>
    </location>
</feature>
<keyword evidence="14" id="KW-1185">Reference proteome</keyword>
<comment type="caution">
    <text evidence="13">The sequence shown here is derived from an EMBL/GenBank/DDBJ whole genome shotgun (WGS) entry which is preliminary data.</text>
</comment>
<dbReference type="CDD" id="cd17957">
    <property type="entry name" value="DEADc_DDX52"/>
    <property type="match status" value="1"/>
</dbReference>
<sequence length="579" mass="62979">MEDLFRALRAGTKFKKTSQPGACAAANKHHGTRTSLSLSSPSLSTCGPPTNTNTSSPSAALDFFRSAALPDEQKKKRPRGGGGRMGEKHEEDEMRAFRRRLRIKARGENVPDCLPSFSLLPCPDASLKRTLLRNIESSQWKEPTPIQMQALPVLAMGRDLLATAPTGSGKTAAFVLPTLLRLEKAEAKLLRNGPRALLLAPTRELASQICGEVQRLAAGRAFKVAVVSKALAATKDEAGQGVFSGYDLLVATPMRLLQALREGRVDLRRVRAVVLDEADKLFELGREGKKNAAGESLEPDKSFLGQVDEILAACTYPEVQRALFSATLPPLIQDLAGSVLRDPVSVSVGLPSNRSNYTHAAAVPESVTQELVFVGREEGKLLALRQLLKQGVLPPILVFLENKERARELYHELCYDHLRVDVMHADRSTEQRAALLEKVRAGAVWVLLCTDLCARGLDLRAVNVVVNYDLPPSCVTYVHRVGRTGRAGRAGRAVTFWTERDMEEGGSLRAIANVIKLSGGQVPSWMAGLKKGGKKKGREGGREGGRGRGRISTRTAWDVEKAKRRKEGRAQGGGGMKKK</sequence>
<dbReference type="AlphaFoldDB" id="W7TL23"/>
<dbReference type="Pfam" id="PF00270">
    <property type="entry name" value="DEAD"/>
    <property type="match status" value="1"/>
</dbReference>
<dbReference type="InterPro" id="IPR044764">
    <property type="entry name" value="DDX52/Rok1_DEADc"/>
</dbReference>
<dbReference type="EMBL" id="AZIL01001312">
    <property type="protein sequence ID" value="EWM24183.1"/>
    <property type="molecule type" value="Genomic_DNA"/>
</dbReference>
<dbReference type="Gene3D" id="3.40.50.300">
    <property type="entry name" value="P-loop containing nucleotide triphosphate hydrolases"/>
    <property type="match status" value="2"/>
</dbReference>
<evidence type="ECO:0000313" key="13">
    <source>
        <dbReference type="EMBL" id="EWM24183.1"/>
    </source>
</evidence>
<evidence type="ECO:0000256" key="6">
    <source>
        <dbReference type="ARBA" id="ARBA00022884"/>
    </source>
</evidence>
<keyword evidence="2 9" id="KW-0547">Nucleotide-binding</keyword>
<dbReference type="PROSITE" id="PS00039">
    <property type="entry name" value="DEAD_ATP_HELICASE"/>
    <property type="match status" value="1"/>
</dbReference>
<dbReference type="GO" id="GO:0005524">
    <property type="term" value="F:ATP binding"/>
    <property type="evidence" value="ECO:0007669"/>
    <property type="project" value="UniProtKB-KW"/>
</dbReference>
<dbReference type="SMART" id="SM00487">
    <property type="entry name" value="DEXDc"/>
    <property type="match status" value="1"/>
</dbReference>
<evidence type="ECO:0000259" key="12">
    <source>
        <dbReference type="PROSITE" id="PS51194"/>
    </source>
</evidence>
<dbReference type="PANTHER" id="PTHR47959">
    <property type="entry name" value="ATP-DEPENDENT RNA HELICASE RHLE-RELATED"/>
    <property type="match status" value="1"/>
</dbReference>
<dbReference type="EC" id="3.6.4.13" evidence="1"/>
<dbReference type="InterPro" id="IPR011545">
    <property type="entry name" value="DEAD/DEAH_box_helicase_dom"/>
</dbReference>
<feature type="region of interest" description="Disordered" evidence="10">
    <location>
        <begin position="526"/>
        <end position="579"/>
    </location>
</feature>
<dbReference type="PROSITE" id="PS51194">
    <property type="entry name" value="HELICASE_CTER"/>
    <property type="match status" value="1"/>
</dbReference>
<protein>
    <recommendedName>
        <fullName evidence="1">RNA helicase</fullName>
        <ecNumber evidence="1">3.6.4.13</ecNumber>
    </recommendedName>
</protein>
<evidence type="ECO:0000256" key="9">
    <source>
        <dbReference type="RuleBase" id="RU000492"/>
    </source>
</evidence>
<dbReference type="Pfam" id="PF00271">
    <property type="entry name" value="Helicase_C"/>
    <property type="match status" value="1"/>
</dbReference>
<evidence type="ECO:0000259" key="11">
    <source>
        <dbReference type="PROSITE" id="PS51192"/>
    </source>
</evidence>
<dbReference type="GO" id="GO:0005829">
    <property type="term" value="C:cytosol"/>
    <property type="evidence" value="ECO:0007669"/>
    <property type="project" value="TreeGrafter"/>
</dbReference>
<keyword evidence="3 9" id="KW-0378">Hydrolase</keyword>
<dbReference type="GO" id="GO:0016787">
    <property type="term" value="F:hydrolase activity"/>
    <property type="evidence" value="ECO:0007669"/>
    <property type="project" value="UniProtKB-KW"/>
</dbReference>
<dbReference type="GO" id="GO:0003724">
    <property type="term" value="F:RNA helicase activity"/>
    <property type="evidence" value="ECO:0007669"/>
    <property type="project" value="UniProtKB-EC"/>
</dbReference>
<comment type="catalytic activity">
    <reaction evidence="8">
        <text>ATP + H2O = ADP + phosphate + H(+)</text>
        <dbReference type="Rhea" id="RHEA:13065"/>
        <dbReference type="ChEBI" id="CHEBI:15377"/>
        <dbReference type="ChEBI" id="CHEBI:15378"/>
        <dbReference type="ChEBI" id="CHEBI:30616"/>
        <dbReference type="ChEBI" id="CHEBI:43474"/>
        <dbReference type="ChEBI" id="CHEBI:456216"/>
        <dbReference type="EC" id="3.6.4.13"/>
    </reaction>
</comment>
<dbReference type="InterPro" id="IPR050079">
    <property type="entry name" value="DEAD_box_RNA_helicase"/>
</dbReference>
<evidence type="ECO:0000256" key="5">
    <source>
        <dbReference type="ARBA" id="ARBA00022840"/>
    </source>
</evidence>
<keyword evidence="4 9" id="KW-0347">Helicase</keyword>
<dbReference type="Proteomes" id="UP000019335">
    <property type="component" value="Chromosome 14"/>
</dbReference>
<accession>W7TL23</accession>